<dbReference type="OrthoDB" id="541052at2759"/>
<comment type="caution">
    <text evidence="4">The sequence shown here is derived from an EMBL/GenBank/DDBJ whole genome shotgun (WGS) entry which is preliminary data.</text>
</comment>
<accession>A0A4U0XN60</accession>
<keyword evidence="2" id="KW-0812">Transmembrane</keyword>
<feature type="transmembrane region" description="Helical" evidence="2">
    <location>
        <begin position="15"/>
        <end position="33"/>
    </location>
</feature>
<protein>
    <recommendedName>
        <fullName evidence="3">Glycosyl transferase CAP10 domain-containing protein</fullName>
    </recommendedName>
</protein>
<feature type="domain" description="Glycosyl transferase CAP10" evidence="3">
    <location>
        <begin position="315"/>
        <end position="616"/>
    </location>
</feature>
<gene>
    <name evidence="4" type="ORF">B0A49_04701</name>
</gene>
<organism evidence="4 5">
    <name type="scientific">Cryomyces minteri</name>
    <dbReference type="NCBI Taxonomy" id="331657"/>
    <lineage>
        <taxon>Eukaryota</taxon>
        <taxon>Fungi</taxon>
        <taxon>Dikarya</taxon>
        <taxon>Ascomycota</taxon>
        <taxon>Pezizomycotina</taxon>
        <taxon>Dothideomycetes</taxon>
        <taxon>Dothideomycetes incertae sedis</taxon>
        <taxon>Cryomyces</taxon>
    </lineage>
</organism>
<evidence type="ECO:0000313" key="4">
    <source>
        <dbReference type="EMBL" id="TKA78750.1"/>
    </source>
</evidence>
<dbReference type="Pfam" id="PF05686">
    <property type="entry name" value="Glyco_transf_90"/>
    <property type="match status" value="1"/>
</dbReference>
<keyword evidence="2" id="KW-0472">Membrane</keyword>
<reference evidence="4 5" key="1">
    <citation type="submission" date="2017-03" db="EMBL/GenBank/DDBJ databases">
        <title>Genomes of endolithic fungi from Antarctica.</title>
        <authorList>
            <person name="Coleine C."/>
            <person name="Masonjones S."/>
            <person name="Stajich J.E."/>
        </authorList>
    </citation>
    <scope>NUCLEOTIDE SEQUENCE [LARGE SCALE GENOMIC DNA]</scope>
    <source>
        <strain evidence="4 5">CCFEE 5187</strain>
    </source>
</reference>
<dbReference type="AlphaFoldDB" id="A0A4U0XN60"/>
<sequence>MLRTVYKIPNLNRRFVQFIVVAALFSGLGWLYLSSYGAPEHLHLPHLGSHKDPGSTSDFNKDASHPPGPENDAHPIDTLSRTAETELNILLAKETREISDAASAYRTRRGRHPPPGFDAWFAFAHKNNALIVEDFFDQIYHDLNPFWGLEAAVIRRQAKGFEHVISVRKGNVTWRSDHDRVWMQLWSDMVKGIGEESLPDVDLAINVMDESRLVVPWDEIDGYMKAENASRGFTPTSEVIAKCTGIAALDAEEHAGLFDPEWIPHGPYWALAREGCPPDSLARKMPVTTDFSGAPPLPTEYPEHSYRGYVRNWTLAKSPCDLPNLQGLHGSFVEPISISTSKRLFPLFGGSKLPMNNEILLPAAMYWTSDPFYSGGESVHGGPWAQKQDKLIWRGAASGGRNRRENWTRFQRHRFVSMMNGTSVKLAETSNRPPPNFELPGYSYYGLAAPRNGYLGDWVATFADAAFVHLLCFPDEGEAGKCAYDEQYFSLAAETPMQEQYNSKYLPDVDGNSFSGRYRGFLRSTSLPMKATVYSEWHDARLVAWKHFVPMDNTFVDVYGLMQYFLGFGGKGAHDDVAARIAREGREWAERVLRREDMLVYVYRLLLEYARICDDERHRLGWVGDLV</sequence>
<evidence type="ECO:0000256" key="2">
    <source>
        <dbReference type="SAM" id="Phobius"/>
    </source>
</evidence>
<feature type="compositionally biased region" description="Basic and acidic residues" evidence="1">
    <location>
        <begin position="49"/>
        <end position="64"/>
    </location>
</feature>
<keyword evidence="5" id="KW-1185">Reference proteome</keyword>
<evidence type="ECO:0000313" key="5">
    <source>
        <dbReference type="Proteomes" id="UP000308768"/>
    </source>
</evidence>
<feature type="region of interest" description="Disordered" evidence="1">
    <location>
        <begin position="47"/>
        <end position="76"/>
    </location>
</feature>
<evidence type="ECO:0000256" key="1">
    <source>
        <dbReference type="SAM" id="MobiDB-lite"/>
    </source>
</evidence>
<proteinExistence type="predicted"/>
<dbReference type="SMART" id="SM00672">
    <property type="entry name" value="CAP10"/>
    <property type="match status" value="1"/>
</dbReference>
<name>A0A4U0XN60_9PEZI</name>
<evidence type="ECO:0000259" key="3">
    <source>
        <dbReference type="SMART" id="SM00672"/>
    </source>
</evidence>
<dbReference type="InterPro" id="IPR051091">
    <property type="entry name" value="O-Glucosyltr/Glycosyltrsf_90"/>
</dbReference>
<dbReference type="PANTHER" id="PTHR12203">
    <property type="entry name" value="KDEL LYS-ASP-GLU-LEU CONTAINING - RELATED"/>
    <property type="match status" value="1"/>
</dbReference>
<dbReference type="InterPro" id="IPR006598">
    <property type="entry name" value="CAP10"/>
</dbReference>
<dbReference type="PANTHER" id="PTHR12203:SF22">
    <property type="entry name" value="CAPSULE ASSOCIATED PROTEIN"/>
    <property type="match status" value="1"/>
</dbReference>
<dbReference type="EMBL" id="NAJN01000128">
    <property type="protein sequence ID" value="TKA78750.1"/>
    <property type="molecule type" value="Genomic_DNA"/>
</dbReference>
<dbReference type="Proteomes" id="UP000308768">
    <property type="component" value="Unassembled WGS sequence"/>
</dbReference>
<keyword evidence="2" id="KW-1133">Transmembrane helix</keyword>